<feature type="compositionally biased region" description="Basic and acidic residues" evidence="1">
    <location>
        <begin position="199"/>
        <end position="222"/>
    </location>
</feature>
<keyword evidence="2" id="KW-0812">Transmembrane</keyword>
<organism evidence="3 4">
    <name type="scientific">Streptomyces thermolineatus</name>
    <dbReference type="NCBI Taxonomy" id="44033"/>
    <lineage>
        <taxon>Bacteria</taxon>
        <taxon>Bacillati</taxon>
        <taxon>Actinomycetota</taxon>
        <taxon>Actinomycetes</taxon>
        <taxon>Kitasatosporales</taxon>
        <taxon>Streptomycetaceae</taxon>
        <taxon>Streptomyces</taxon>
    </lineage>
</organism>
<protein>
    <recommendedName>
        <fullName evidence="5">Integral membrane protein</fullName>
    </recommendedName>
</protein>
<feature type="transmembrane region" description="Helical" evidence="2">
    <location>
        <begin position="18"/>
        <end position="38"/>
    </location>
</feature>
<keyword evidence="4" id="KW-1185">Reference proteome</keyword>
<feature type="transmembrane region" description="Helical" evidence="2">
    <location>
        <begin position="82"/>
        <end position="100"/>
    </location>
</feature>
<keyword evidence="2" id="KW-1133">Transmembrane helix</keyword>
<proteinExistence type="predicted"/>
<name>A0ABP5ZRF0_9ACTN</name>
<gene>
    <name evidence="3" type="ORF">GCM10010406_43360</name>
</gene>
<evidence type="ECO:0000256" key="1">
    <source>
        <dbReference type="SAM" id="MobiDB-lite"/>
    </source>
</evidence>
<evidence type="ECO:0008006" key="5">
    <source>
        <dbReference type="Google" id="ProtNLM"/>
    </source>
</evidence>
<dbReference type="RefSeq" id="WP_344384903.1">
    <property type="nucleotide sequence ID" value="NZ_BAAATA010000031.1"/>
</dbReference>
<feature type="transmembrane region" description="Helical" evidence="2">
    <location>
        <begin position="50"/>
        <end position="70"/>
    </location>
</feature>
<feature type="region of interest" description="Disordered" evidence="1">
    <location>
        <begin position="131"/>
        <end position="222"/>
    </location>
</feature>
<evidence type="ECO:0000313" key="4">
    <source>
        <dbReference type="Proteomes" id="UP001501358"/>
    </source>
</evidence>
<reference evidence="4" key="1">
    <citation type="journal article" date="2019" name="Int. J. Syst. Evol. Microbiol.">
        <title>The Global Catalogue of Microorganisms (GCM) 10K type strain sequencing project: providing services to taxonomists for standard genome sequencing and annotation.</title>
        <authorList>
            <consortium name="The Broad Institute Genomics Platform"/>
            <consortium name="The Broad Institute Genome Sequencing Center for Infectious Disease"/>
            <person name="Wu L."/>
            <person name="Ma J."/>
        </authorList>
    </citation>
    <scope>NUCLEOTIDE SEQUENCE [LARGE SCALE GENOMIC DNA]</scope>
    <source>
        <strain evidence="4">JCM 6307</strain>
    </source>
</reference>
<dbReference type="Proteomes" id="UP001501358">
    <property type="component" value="Unassembled WGS sequence"/>
</dbReference>
<comment type="caution">
    <text evidence="3">The sequence shown here is derived from an EMBL/GenBank/DDBJ whole genome shotgun (WGS) entry which is preliminary data.</text>
</comment>
<feature type="compositionally biased region" description="Low complexity" evidence="1">
    <location>
        <begin position="183"/>
        <end position="198"/>
    </location>
</feature>
<evidence type="ECO:0000313" key="3">
    <source>
        <dbReference type="EMBL" id="GAA2502221.1"/>
    </source>
</evidence>
<evidence type="ECO:0000256" key="2">
    <source>
        <dbReference type="SAM" id="Phobius"/>
    </source>
</evidence>
<accession>A0ABP5ZRF0</accession>
<sequence>MNGPGAAPRPLPDDRVVISLRVLFCAAALLSCGLLSWVPMLRLALLRLRTVDWVLCGAVFAAAFGLLATVGELPEASPGSDAAVGALLLLSVLVTVYYLVVDIRHHGERRARAAQAAHAAHAPYGQQQYGYGYPYAQTPHPQASPPHQGIPHQQPSPYAAPPPQAPYNPYRDTPPAGSPAPTAPAHVRPQGAPGPAAPRRMDQVRAELDELSDLLRKEEGER</sequence>
<dbReference type="EMBL" id="BAAATA010000031">
    <property type="protein sequence ID" value="GAA2502221.1"/>
    <property type="molecule type" value="Genomic_DNA"/>
</dbReference>
<keyword evidence="2" id="KW-0472">Membrane</keyword>